<dbReference type="Ensembl" id="ENSOMET00000001701.1">
    <property type="protein sequence ID" value="ENSOMEP00000027555.1"/>
    <property type="gene ID" value="ENSOMEG00000010074.1"/>
</dbReference>
<evidence type="ECO:0000313" key="8">
    <source>
        <dbReference type="Ensembl" id="ENSOMEP00000027555.1"/>
    </source>
</evidence>
<reference evidence="8" key="1">
    <citation type="submission" date="2025-05" db="UniProtKB">
        <authorList>
            <consortium name="Ensembl"/>
        </authorList>
    </citation>
    <scope>IDENTIFICATION</scope>
</reference>
<protein>
    <recommendedName>
        <fullName evidence="6">EEF1A lysine methyltransferase 1</fullName>
        <ecNumber evidence="6">2.1.1.-</ecNumber>
    </recommendedName>
    <alternativeName>
        <fullName evidence="6">N(6)-adenine-specific DNA methyltransferase 2</fullName>
    </alternativeName>
    <alternativeName>
        <fullName evidence="6">Protein-lysine N-methyltransferase N6AMT2</fullName>
    </alternativeName>
</protein>
<evidence type="ECO:0000313" key="7">
    <source>
        <dbReference type="EMBL" id="KAF6717034.1"/>
    </source>
</evidence>
<dbReference type="Gene3D" id="3.40.50.150">
    <property type="entry name" value="Vaccinia Virus protein VP39"/>
    <property type="match status" value="1"/>
</dbReference>
<dbReference type="InterPro" id="IPR029063">
    <property type="entry name" value="SAM-dependent_MTases_sf"/>
</dbReference>
<evidence type="ECO:0000313" key="9">
    <source>
        <dbReference type="Proteomes" id="UP000261560"/>
    </source>
</evidence>
<dbReference type="STRING" id="30732.ENSOMEP00000027555"/>
<gene>
    <name evidence="6" type="primary">EEF1AKMT1</name>
    <name evidence="6" type="synonym">N6AMT2</name>
    <name evidence="7" type="ORF">FQA47_000110</name>
</gene>
<accession>A0A3B3DDT2</accession>
<dbReference type="AlphaFoldDB" id="A0A3B3DDT2"/>
<comment type="similarity">
    <text evidence="6">Belongs to the class I-like SAM-binding methyltransferase superfamily. EFM5 family.</text>
</comment>
<dbReference type="Proteomes" id="UP000261560">
    <property type="component" value="Unplaced"/>
</dbReference>
<dbReference type="PANTHER" id="PTHR13200">
    <property type="entry name" value="EEF1A LYSINE METHYLTRANSFERASE 1"/>
    <property type="match status" value="1"/>
</dbReference>
<comment type="subcellular location">
    <subcellularLocation>
        <location evidence="1 6">Cytoplasm</location>
    </subcellularLocation>
</comment>
<dbReference type="EC" id="2.1.1.-" evidence="6"/>
<evidence type="ECO:0000256" key="1">
    <source>
        <dbReference type="ARBA" id="ARBA00004496"/>
    </source>
</evidence>
<dbReference type="GO" id="GO:0032259">
    <property type="term" value="P:methylation"/>
    <property type="evidence" value="ECO:0007669"/>
    <property type="project" value="UniProtKB-KW"/>
</dbReference>
<evidence type="ECO:0000256" key="2">
    <source>
        <dbReference type="ARBA" id="ARBA00022490"/>
    </source>
</evidence>
<organism evidence="8 9">
    <name type="scientific">Oryzias melastigma</name>
    <name type="common">Marine medaka</name>
    <dbReference type="NCBI Taxonomy" id="30732"/>
    <lineage>
        <taxon>Eukaryota</taxon>
        <taxon>Metazoa</taxon>
        <taxon>Chordata</taxon>
        <taxon>Craniata</taxon>
        <taxon>Vertebrata</taxon>
        <taxon>Euteleostomi</taxon>
        <taxon>Actinopterygii</taxon>
        <taxon>Neopterygii</taxon>
        <taxon>Teleostei</taxon>
        <taxon>Neoteleostei</taxon>
        <taxon>Acanthomorphata</taxon>
        <taxon>Ovalentaria</taxon>
        <taxon>Atherinomorphae</taxon>
        <taxon>Beloniformes</taxon>
        <taxon>Adrianichthyidae</taxon>
        <taxon>Oryziinae</taxon>
        <taxon>Oryzias</taxon>
    </lineage>
</organism>
<dbReference type="PROSITE" id="PS00092">
    <property type="entry name" value="N6_MTASE"/>
    <property type="match status" value="1"/>
</dbReference>
<evidence type="ECO:0000256" key="6">
    <source>
        <dbReference type="HAMAP-Rule" id="MF_03187"/>
    </source>
</evidence>
<name>A0A3B3DDT2_ORYME</name>
<dbReference type="InterPro" id="IPR019369">
    <property type="entry name" value="Efm5/EEF1AKMT1"/>
</dbReference>
<sequence length="216" mass="24233">MSGSDDDDVPTLSAHTLAALQEFYEETGTGPDHKAVPSDLFSVGALKEDWRMSQFWYSDETATRLAEEMVREAGEGGRIACVSAPSVYQKLKQGVVDGSERVTAIVFEFDRRFSTYGEDFIFYDYNKPLSLPESVEPHSFDVVLADPPYLSEECLSKVAETIKYLSRGKVLLCTGAIMENLAKDLLDVKMCSFEPHHNRNLSNEFRCFVNYPSSLL</sequence>
<dbReference type="EMBL" id="WKFB01000888">
    <property type="protein sequence ID" value="KAF6717034.1"/>
    <property type="molecule type" value="Genomic_DNA"/>
</dbReference>
<dbReference type="GO" id="GO:0005737">
    <property type="term" value="C:cytoplasm"/>
    <property type="evidence" value="ECO:0007669"/>
    <property type="project" value="UniProtKB-SubCell"/>
</dbReference>
<dbReference type="OrthoDB" id="206354at2759"/>
<dbReference type="Pfam" id="PF10237">
    <property type="entry name" value="N6-adenineMlase"/>
    <property type="match status" value="1"/>
</dbReference>
<keyword evidence="4 6" id="KW-0808">Transferase</keyword>
<dbReference type="Proteomes" id="UP000646548">
    <property type="component" value="Unassembled WGS sequence"/>
</dbReference>
<keyword evidence="3 6" id="KW-0489">Methyltransferase</keyword>
<comment type="caution">
    <text evidence="6">Was originally thought to be an N(6)-adenine-specific DNA methyltransferase based on primary sequence and predicted secondary structure.</text>
</comment>
<proteinExistence type="inferred from homology"/>
<evidence type="ECO:0000256" key="5">
    <source>
        <dbReference type="ARBA" id="ARBA00049497"/>
    </source>
</evidence>
<keyword evidence="2 6" id="KW-0963">Cytoplasm</keyword>
<evidence type="ECO:0000256" key="4">
    <source>
        <dbReference type="ARBA" id="ARBA00022679"/>
    </source>
</evidence>
<comment type="function">
    <text evidence="6">Protein-lysine methyltransferase that selectively catalyzes the trimethylation of EEF1A at 'Lys-79'.</text>
</comment>
<dbReference type="SUPFAM" id="SSF53335">
    <property type="entry name" value="S-adenosyl-L-methionine-dependent methyltransferases"/>
    <property type="match status" value="1"/>
</dbReference>
<dbReference type="PaxDb" id="30732-ENSOMEP00000027555"/>
<dbReference type="InterPro" id="IPR041370">
    <property type="entry name" value="Mlase_EEF1AKMT1/ZCCHC4"/>
</dbReference>
<dbReference type="InterPro" id="IPR002052">
    <property type="entry name" value="DNA_methylase_N6_adenine_CS"/>
</dbReference>
<dbReference type="PANTHER" id="PTHR13200:SF0">
    <property type="entry name" value="EEF1A LYSINE METHYLTRANSFERASE 1"/>
    <property type="match status" value="1"/>
</dbReference>
<dbReference type="GeneTree" id="ENSGT00390000016366"/>
<reference evidence="7" key="2">
    <citation type="journal article" name="BMC Genomics">
        <title>Long-read sequencing and de novo genome assembly of marine medaka (Oryzias melastigma).</title>
        <authorList>
            <person name="Liang P."/>
            <person name="Saqib H.S.A."/>
            <person name="Ni X."/>
            <person name="Shen Y."/>
        </authorList>
    </citation>
    <scope>NUCLEOTIDE SEQUENCE</scope>
    <source>
        <strain evidence="7">Bigg-433</strain>
    </source>
</reference>
<dbReference type="HAMAP" id="MF_03187">
    <property type="entry name" value="Methyltr_EFM5"/>
    <property type="match status" value="1"/>
</dbReference>
<dbReference type="GO" id="GO:0016279">
    <property type="term" value="F:protein-lysine N-methyltransferase activity"/>
    <property type="evidence" value="ECO:0007669"/>
    <property type="project" value="UniProtKB-UniRule"/>
</dbReference>
<keyword evidence="9" id="KW-1185">Reference proteome</keyword>
<dbReference type="GeneID" id="112155569"/>
<comment type="catalytic activity">
    <reaction evidence="5">
        <text>L-lysyl-[protein] + 3 S-adenosyl-L-methionine = N(6),N(6),N(6)-trimethyl-L-lysyl-[protein] + 3 S-adenosyl-L-homocysteine + 3 H(+)</text>
        <dbReference type="Rhea" id="RHEA:54192"/>
        <dbReference type="Rhea" id="RHEA-COMP:9752"/>
        <dbReference type="Rhea" id="RHEA-COMP:13826"/>
        <dbReference type="ChEBI" id="CHEBI:15378"/>
        <dbReference type="ChEBI" id="CHEBI:29969"/>
        <dbReference type="ChEBI" id="CHEBI:57856"/>
        <dbReference type="ChEBI" id="CHEBI:59789"/>
        <dbReference type="ChEBI" id="CHEBI:61961"/>
    </reaction>
    <physiologicalReaction direction="left-to-right" evidence="5">
        <dbReference type="Rhea" id="RHEA:54193"/>
    </physiologicalReaction>
</comment>
<dbReference type="RefSeq" id="XP_024143049.1">
    <property type="nucleotide sequence ID" value="XM_024287281.2"/>
</dbReference>
<dbReference type="OMA" id="CNFRPEH"/>
<evidence type="ECO:0000256" key="3">
    <source>
        <dbReference type="ARBA" id="ARBA00022603"/>
    </source>
</evidence>
<dbReference type="GO" id="GO:0003676">
    <property type="term" value="F:nucleic acid binding"/>
    <property type="evidence" value="ECO:0007669"/>
    <property type="project" value="InterPro"/>
</dbReference>